<protein>
    <submittedName>
        <fullName evidence="1">Uncharacterized protein</fullName>
    </submittedName>
</protein>
<evidence type="ECO:0000313" key="1">
    <source>
        <dbReference type="EMBL" id="GIX92076.1"/>
    </source>
</evidence>
<name>A0AAV4P7B3_CAEEX</name>
<keyword evidence="2" id="KW-1185">Reference proteome</keyword>
<proteinExistence type="predicted"/>
<accession>A0AAV4P7B3</accession>
<evidence type="ECO:0000313" key="2">
    <source>
        <dbReference type="Proteomes" id="UP001054945"/>
    </source>
</evidence>
<reference evidence="1 2" key="1">
    <citation type="submission" date="2021-06" db="EMBL/GenBank/DDBJ databases">
        <title>Caerostris extrusa draft genome.</title>
        <authorList>
            <person name="Kono N."/>
            <person name="Arakawa K."/>
        </authorList>
    </citation>
    <scope>NUCLEOTIDE SEQUENCE [LARGE SCALE GENOMIC DNA]</scope>
</reference>
<comment type="caution">
    <text evidence="1">The sequence shown here is derived from an EMBL/GenBank/DDBJ whole genome shotgun (WGS) entry which is preliminary data.</text>
</comment>
<sequence length="99" mass="11860">MGNTRNVWHTERSFLLGSLETRGMLDIQKGVFFWDLWKKEECFQYRKDIPNRVQKECPLIGNKWDDPNTDIIFVLNIYPSVEYRKDNIPRGVQKGFCFK</sequence>
<dbReference type="Proteomes" id="UP001054945">
    <property type="component" value="Unassembled WGS sequence"/>
</dbReference>
<gene>
    <name evidence="1" type="ORF">CEXT_173201</name>
</gene>
<dbReference type="AlphaFoldDB" id="A0AAV4P7B3"/>
<dbReference type="EMBL" id="BPLR01004091">
    <property type="protein sequence ID" value="GIX92076.1"/>
    <property type="molecule type" value="Genomic_DNA"/>
</dbReference>
<organism evidence="1 2">
    <name type="scientific">Caerostris extrusa</name>
    <name type="common">Bark spider</name>
    <name type="synonym">Caerostris bankana</name>
    <dbReference type="NCBI Taxonomy" id="172846"/>
    <lineage>
        <taxon>Eukaryota</taxon>
        <taxon>Metazoa</taxon>
        <taxon>Ecdysozoa</taxon>
        <taxon>Arthropoda</taxon>
        <taxon>Chelicerata</taxon>
        <taxon>Arachnida</taxon>
        <taxon>Araneae</taxon>
        <taxon>Araneomorphae</taxon>
        <taxon>Entelegynae</taxon>
        <taxon>Araneoidea</taxon>
        <taxon>Araneidae</taxon>
        <taxon>Caerostris</taxon>
    </lineage>
</organism>